<keyword evidence="5" id="KW-1185">Reference proteome</keyword>
<name>A8IIR7_AZOC5</name>
<reference evidence="4 5" key="4">
    <citation type="journal article" date="2009" name="Appl. Environ. Microbiol.">
        <title>Comparative genome-wide transcriptional profiling of Azorhizobium caulinodans ORS571 grown under free-living and symbiotic conditions.</title>
        <authorList>
            <person name="Tsukada S."/>
            <person name="Aono T."/>
            <person name="Akiba N."/>
            <person name="Lee KB."/>
            <person name="Liu CT."/>
            <person name="Toyazaki H."/>
            <person name="Oyaizu H."/>
        </authorList>
    </citation>
    <scope>NUCLEOTIDE SEQUENCE [LARGE SCALE GENOMIC DNA]</scope>
    <source>
        <strain evidence="5">ATCC 43989 / DSM 5975 / JCM 20966 / LMG 6465 / NBRC 14845 / NCIMB 13405 / ORS 571</strain>
    </source>
</reference>
<dbReference type="InterPro" id="IPR006660">
    <property type="entry name" value="Arsenate_reductase-like"/>
</dbReference>
<comment type="similarity">
    <text evidence="1 2">Belongs to the ArsC family.</text>
</comment>
<evidence type="ECO:0000256" key="3">
    <source>
        <dbReference type="SAM" id="MobiDB-lite"/>
    </source>
</evidence>
<organism evidence="4 5">
    <name type="scientific">Azorhizobium caulinodans (strain ATCC 43989 / DSM 5975 / JCM 20966 / LMG 6465 / NBRC 14845 / NCIMB 13405 / ORS 571)</name>
    <dbReference type="NCBI Taxonomy" id="438753"/>
    <lineage>
        <taxon>Bacteria</taxon>
        <taxon>Pseudomonadati</taxon>
        <taxon>Pseudomonadota</taxon>
        <taxon>Alphaproteobacteria</taxon>
        <taxon>Hyphomicrobiales</taxon>
        <taxon>Xanthobacteraceae</taxon>
        <taxon>Azorhizobium</taxon>
    </lineage>
</organism>
<dbReference type="Gene3D" id="3.40.30.10">
    <property type="entry name" value="Glutaredoxin"/>
    <property type="match status" value="1"/>
</dbReference>
<dbReference type="Proteomes" id="UP000000270">
    <property type="component" value="Chromosome"/>
</dbReference>
<dbReference type="InterPro" id="IPR006503">
    <property type="entry name" value="Nase-assoc"/>
</dbReference>
<sequence length="142" mass="14993">MARVIFYEKPGCGTNGRQKRLLEQAGHEVVARSLLSEPWTGERLAAFFGDMPVPARFNPAAPGIKSGGVDPRAFSAEQALALMLEEPLFIRRPLLEVEGVRCAGFEGPLVARLLGPASGDAPQGCSRPEVGACPTPAEAVAP</sequence>
<reference evidence="4 5" key="1">
    <citation type="journal article" date="2007" name="Appl. Environ. Microbiol.">
        <title>Rhizobial factors required for stem nodule maturation and maintenance in Sesbania rostrata-Azorhizobium caulinodans ORS571 symbiosis.</title>
        <authorList>
            <person name="Suzuki S."/>
            <person name="Aono T."/>
            <person name="Lee KB."/>
            <person name="Suzuki T."/>
            <person name="Liu CT."/>
            <person name="Miwa H."/>
            <person name="Wakao S."/>
            <person name="Iki T."/>
            <person name="Oyaizu H."/>
        </authorList>
    </citation>
    <scope>NUCLEOTIDE SEQUENCE [LARGE SCALE GENOMIC DNA]</scope>
    <source>
        <strain evidence="5">ATCC 43989 / DSM 5975 / JCM 20966 / LMG 6465 / NBRC 14845 / NCIMB 13405 / ORS 571</strain>
    </source>
</reference>
<proteinExistence type="inferred from homology"/>
<dbReference type="InterPro" id="IPR036249">
    <property type="entry name" value="Thioredoxin-like_sf"/>
</dbReference>
<dbReference type="HOGENOM" id="CLU_133290_0_0_5"/>
<evidence type="ECO:0000313" key="4">
    <source>
        <dbReference type="EMBL" id="BAF89439.1"/>
    </source>
</evidence>
<dbReference type="STRING" id="438753.AZC_3441"/>
<dbReference type="AlphaFoldDB" id="A8IIR7"/>
<dbReference type="KEGG" id="azc:AZC_3441"/>
<protein>
    <submittedName>
        <fullName evidence="4">Nitrogenase-associated protein</fullName>
    </submittedName>
</protein>
<dbReference type="eggNOG" id="COG1393">
    <property type="taxonomic scope" value="Bacteria"/>
</dbReference>
<evidence type="ECO:0000313" key="5">
    <source>
        <dbReference type="Proteomes" id="UP000000270"/>
    </source>
</evidence>
<evidence type="ECO:0000256" key="1">
    <source>
        <dbReference type="ARBA" id="ARBA00007198"/>
    </source>
</evidence>
<dbReference type="PROSITE" id="PS51353">
    <property type="entry name" value="ARSC"/>
    <property type="match status" value="1"/>
</dbReference>
<reference evidence="4 5" key="5">
    <citation type="journal article" date="2010" name="Appl. Environ. Microbiol.">
        <title>phrR-like gene praR of Azorhizobium caulinodans ORS571 is essential for symbiosis with Sesbania rostrata and is involved in expression of reb genes.</title>
        <authorList>
            <person name="Akiba N."/>
            <person name="Aono T."/>
            <person name="Toyazaki H."/>
            <person name="Sato S."/>
            <person name="Oyaizu H."/>
        </authorList>
    </citation>
    <scope>NUCLEOTIDE SEQUENCE [LARGE SCALE GENOMIC DNA]</scope>
    <source>
        <strain evidence="5">ATCC 43989 / DSM 5975 / JCM 20966 / LMG 6465 / NBRC 14845 / NCIMB 13405 / ORS 571</strain>
    </source>
</reference>
<feature type="region of interest" description="Disordered" evidence="3">
    <location>
        <begin position="120"/>
        <end position="142"/>
    </location>
</feature>
<reference evidence="4 5" key="6">
    <citation type="journal article" date="2011" name="Appl. Environ. Microbiol.">
        <title>Involvement of the azorhizobial chromosome partition gene (parA) in the onset of bacteroid differentiation during Sesbania rostrata stem nodule development.</title>
        <authorList>
            <person name="Liu CT."/>
            <person name="Lee KB."/>
            <person name="Wang YS."/>
            <person name="Peng MH."/>
            <person name="Lee KT."/>
            <person name="Suzuki S."/>
            <person name="Suzuki T."/>
            <person name="Oyaizu H."/>
        </authorList>
    </citation>
    <scope>NUCLEOTIDE SEQUENCE [LARGE SCALE GENOMIC DNA]</scope>
    <source>
        <strain evidence="5">ATCC 43989 / DSM 5975 / JCM 20966 / LMG 6465 / NBRC 14845 / NCIMB 13405 / ORS 571</strain>
    </source>
</reference>
<reference evidence="4 5" key="3">
    <citation type="journal article" date="2008" name="BMC Genomics">
        <title>The genome of the versatile nitrogen fixer Azorhizobium caulinodans ORS571.</title>
        <authorList>
            <person name="Lee KB."/>
            <person name="Backer P.D."/>
            <person name="Aono T."/>
            <person name="Liu CT."/>
            <person name="Suzuki S."/>
            <person name="Suzuki T."/>
            <person name="Kaneko T."/>
            <person name="Yamada M."/>
            <person name="Tabata S."/>
            <person name="Kupfer D.M."/>
            <person name="Najar F.Z."/>
            <person name="Wiley G.B."/>
            <person name="Roe B."/>
            <person name="Binnewies T.T."/>
            <person name="Ussery D.W."/>
            <person name="D'Haeze W."/>
            <person name="Herder J.D."/>
            <person name="Gevers D."/>
            <person name="Vereecke D."/>
            <person name="Holsters M."/>
            <person name="Oyaizu H."/>
        </authorList>
    </citation>
    <scope>NUCLEOTIDE SEQUENCE [LARGE SCALE GENOMIC DNA]</scope>
    <source>
        <strain evidence="5">ATCC 43989 / DSM 5975 / JCM 20966 / LMG 6465 / NBRC 14845 / NCIMB 13405 / ORS 571</strain>
    </source>
</reference>
<accession>A8IIR7</accession>
<dbReference type="EMBL" id="AP009384">
    <property type="protein sequence ID" value="BAF89439.1"/>
    <property type="molecule type" value="Genomic_DNA"/>
</dbReference>
<evidence type="ECO:0000256" key="2">
    <source>
        <dbReference type="PROSITE-ProRule" id="PRU01282"/>
    </source>
</evidence>
<dbReference type="RefSeq" id="WP_012171964.1">
    <property type="nucleotide sequence ID" value="NC_009937.1"/>
</dbReference>
<dbReference type="SUPFAM" id="SSF52833">
    <property type="entry name" value="Thioredoxin-like"/>
    <property type="match status" value="1"/>
</dbReference>
<gene>
    <name evidence="4" type="ordered locus">AZC_3441</name>
</gene>
<reference evidence="5" key="2">
    <citation type="submission" date="2007-04" db="EMBL/GenBank/DDBJ databases">
        <title>Complete genome sequence of the nitrogen-fixing bacterium Azorhizobium caulinodans ORS571.</title>
        <authorList>
            <person name="Lee K.B."/>
            <person name="Backer P.D."/>
            <person name="Aono T."/>
            <person name="Liu C.T."/>
            <person name="Suzuki S."/>
            <person name="Suzuki T."/>
            <person name="Kaneko T."/>
            <person name="Yamada M."/>
            <person name="Tabata S."/>
            <person name="Kupfer D.M."/>
            <person name="Najar F.Z."/>
            <person name="Wiley G.B."/>
            <person name="Roe B."/>
            <person name="Binnewies T."/>
            <person name="Ussery D."/>
            <person name="Vereecke D."/>
            <person name="Gevers D."/>
            <person name="Holsters M."/>
            <person name="Oyaizu H."/>
        </authorList>
    </citation>
    <scope>NUCLEOTIDE SEQUENCE [LARGE SCALE GENOMIC DNA]</scope>
    <source>
        <strain evidence="5">ATCC 43989 / DSM 5975 / JCM 20966 / LMG 6465 / NBRC 14845 / NCIMB 13405 / ORS 571</strain>
    </source>
</reference>
<dbReference type="NCBIfam" id="TIGR01616">
    <property type="entry name" value="nitro_assoc"/>
    <property type="match status" value="1"/>
</dbReference>